<evidence type="ECO:0000313" key="14">
    <source>
        <dbReference type="EMBL" id="CAI5788344.1"/>
    </source>
</evidence>
<dbReference type="Proteomes" id="UP001178461">
    <property type="component" value="Chromosome 12"/>
</dbReference>
<evidence type="ECO:0000256" key="12">
    <source>
        <dbReference type="SAM" id="MobiDB-lite"/>
    </source>
</evidence>
<evidence type="ECO:0000256" key="7">
    <source>
        <dbReference type="ARBA" id="ARBA00023119"/>
    </source>
</evidence>
<comment type="subcellular location">
    <subcellularLocation>
        <location evidence="1">Secreted</location>
        <location evidence="1">Extracellular space</location>
        <location evidence="1">Extracellular matrix</location>
    </subcellularLocation>
</comment>
<dbReference type="FunFam" id="3.40.50.410:FF:000003">
    <property type="entry name" value="Collagen type VI alpha 3 chain"/>
    <property type="match status" value="2"/>
</dbReference>
<feature type="compositionally biased region" description="Polar residues" evidence="12">
    <location>
        <begin position="1528"/>
        <end position="1540"/>
    </location>
</feature>
<feature type="domain" description="VWFA" evidence="13">
    <location>
        <begin position="228"/>
        <end position="403"/>
    </location>
</feature>
<evidence type="ECO:0000256" key="9">
    <source>
        <dbReference type="ARBA" id="ARBA00023278"/>
    </source>
</evidence>
<dbReference type="Pfam" id="PF01391">
    <property type="entry name" value="Collagen"/>
    <property type="match status" value="2"/>
</dbReference>
<protein>
    <recommendedName>
        <fullName evidence="13">VWFA domain-containing protein</fullName>
    </recommendedName>
</protein>
<evidence type="ECO:0000256" key="5">
    <source>
        <dbReference type="ARBA" id="ARBA00022737"/>
    </source>
</evidence>
<reference evidence="14" key="1">
    <citation type="submission" date="2022-12" db="EMBL/GenBank/DDBJ databases">
        <authorList>
            <person name="Alioto T."/>
            <person name="Alioto T."/>
            <person name="Gomez Garrido J."/>
        </authorList>
    </citation>
    <scope>NUCLEOTIDE SEQUENCE</scope>
</reference>
<keyword evidence="5" id="KW-0677">Repeat</keyword>
<keyword evidence="15" id="KW-1185">Reference proteome</keyword>
<comment type="similarity">
    <text evidence="11">Belongs to the type VI collagen family.</text>
</comment>
<dbReference type="Pfam" id="PF00092">
    <property type="entry name" value="VWA"/>
    <property type="match status" value="8"/>
</dbReference>
<dbReference type="EMBL" id="OX395137">
    <property type="protein sequence ID" value="CAI5788344.1"/>
    <property type="molecule type" value="Genomic_DNA"/>
</dbReference>
<proteinExistence type="inferred from homology"/>
<dbReference type="InterPro" id="IPR002035">
    <property type="entry name" value="VWF_A"/>
</dbReference>
<comment type="function">
    <text evidence="10">Collagen VI acts as a cell-binding protein.</text>
</comment>
<keyword evidence="2" id="KW-0964">Secreted</keyword>
<dbReference type="InterPro" id="IPR008160">
    <property type="entry name" value="Collagen"/>
</dbReference>
<dbReference type="GO" id="GO:0005589">
    <property type="term" value="C:collagen type VI trimer"/>
    <property type="evidence" value="ECO:0007669"/>
    <property type="project" value="UniProtKB-ARBA"/>
</dbReference>
<evidence type="ECO:0000256" key="8">
    <source>
        <dbReference type="ARBA" id="ARBA00023180"/>
    </source>
</evidence>
<dbReference type="Gene3D" id="1.20.5.320">
    <property type="entry name" value="6-Phosphogluconate Dehydrogenase, domain 3"/>
    <property type="match status" value="1"/>
</dbReference>
<sequence length="2232" mass="244596">MSTAQRPASESADIVLLIDSSDALGRRAFPSVKSFVSRIINSLPIGPNRYRIALVQYSDDVKVEFQLDNYKAKNPMLNQLKKVSFKGGPLRTGNAIRRVHETFFRSPRKDRSQIVVVTTSATSDDPVEEAARRLRQDGIKIIALGIQEALPQALKSIATPPFHYKFGTPRDLLAFSQNMSEVIGKAAQMEIFTATPTPAPPRVTESVTGTVGPVSPEALTCHEDSVADVVFVVDEGVSQANAEYIREFLQNTVNSLDVKEACIRMGIVTYSTEAKVLTSLRDETKKTDILQKIRSFSPKEGKSHLGAAINMTTKRVFADRRRSVEKVATIITHRPSDDDIRGAASLISRAGVTVFAIATERADAAQLTQIVSYPSEPNIIKLTEFSDLPRQDKTFHKKLFNQIKGRLYVQPEMKKQLKSGCMETERADIYFLLDDSSSIHVDDFEKMKNFVRNATKLFTIGPDNVRFGVVQYSKNTIVPIRLGQHTTRISLEKEVNRIGHRAQPETNTGAAINYTRTLFKEARQQCRGNVPCYLIVLTDGEARDDVKVAAQLLRQANVNIYAIGVKDAIKEELFDIAGSASRVYFVQQYEALEKIKNVVFRDICNEKACEGRKVDVMFLVDSSGSISSEDFAKMQDFMAEFVNKSNIGPEQMYVGAVQFSGTTEEKFPLNRYLTKNDIIDAIMSMSLISANTLTGKALANISKYFEAAKGARPGAHKVLILITDGEAQDEVKTPATALRDKGITIYSVGVFNANKTQLEEISGKPERVFYVENFDVLNKVQNELRFGVCNPEEECKRLERLDIVFVIDSSGSIGPNNYNLMKNFMIGIVNKSDVGKELVQFGALKYSDDPHILFDLDDHSTQSAVIDAIRSDTHLGGNTYTAEALEHSKALFTEARGSRKHRGVSQILMVITDGESHDTERLEEVSKKLRDDKITILAIGIKEAKLDELLTMAGSEKNQYFVDTFEGLQNISKKLSDNLCNNSRPECEIQADLVFLIDGSRSIPPEDFERMKVFLKNLLDLIDYNDNVRVGMAQFADRYEEEFGLGAYQNKPELQEKIINVTMMEGGNTFIGEALKGVKAFFNSTRRRIPRHVVPKLLLITDGVSDDPVADSARALAADGVEIHAIGVGTVDRAKLMEITDDSDRIYSVANFTDLPSILTRVTKEVCQDKSEAICFMDVVIGFDISSQKAGDHIFHEQHLLETYLPDILKDFTSYGAVSCNKGTKTQFSVANLIENTDTPFLRTLQVDHEKILEDLRKVRLNGPSYLNVKFLDSLWNVFESVSGSHMRSQVLLVFSDGLDADKEVLKKKSEELRKKGLDGIITVALEGVTNFADLLDIEFGKGFGYNKQLSMGTQNIASRLFAFVTQIAERTCCCKFCTCMPEEGPRGPKGKIGSQGSSGLPGHRGYTGEDGEPGSRGFPGPEGPQGYRGDPGSQGMKGLQGRTGRKGEKGDDGLDGILGEEGSHGLPGHKGEKGDAGLQGSPGPSGLPGDEGQKGFQGDSGDSGVANDVEGAKGYKGLQGSRGEKGSQGTTGENGSPGNSGPEGRRGLPGPLGTKGNPGPTGLEGRQGFEGQQGTSGIPGEKGEKGHSGNKGLPGNLGIPGPKGNQGKPGLRGKEGEPGDPGMKGPAGPRGPQGMRGDEGIPGYGEEGKKGSKGEEGFPGDIGEQGECGDPGLPGEPGPKGVRGRMGTPGLKGEPGGRGAWGPPGRPGPKGEKGLSSFSPCELTEYLRKHSPCWTGTLECPVYPTDLVFALDVSQDTTPQIFEQMREMVIAVVNNTQIRESNCPVGARVAVVSYNSDTHYLIRFSDFHNKQRLLQEIAKLSYQRSTGRRDTGASMRFVARNVFKRTLPGANMRKVAVFFSNGPSDNGDSLSTAVLEFSAFDIHPAVIAFKTIPSIYRAFAIGDTRLFQVIQPERNYTPALQRLQSCVLCYDKCKPDSSCSRAETPRARGYVDAAFILENSRKISPVEFQKLKDFLSAALDSFDISAEPETSLTGDRVAVLSHAPPEFRPRTQRSPVEIEFDFLTYGSKIRMKRHIQESIQQLNGAAALGHAIQWTVSNIFSEAPNQRKYKAIFVVSVGETSRWDKEVLRDAALRAKCLGYALFVVSLGDEYDDVEIEELASLPLEHHLVQLGRIHKAELGYAVKFLKPFLRLLKSEMNKYPQAQLKRKCTSISAQRPLYGPPKRIFAVDNTMSNGAMLLDTESAFREPTPYDFVTPGNPFSSGQQIIVPGN</sequence>
<dbReference type="PANTHER" id="PTHR24020:SF90">
    <property type="entry name" value="COLLAGEN ALPHA-1(XXI) CHAIN"/>
    <property type="match status" value="1"/>
</dbReference>
<dbReference type="SMART" id="SM00327">
    <property type="entry name" value="VWA"/>
    <property type="match status" value="9"/>
</dbReference>
<dbReference type="InterPro" id="IPR050525">
    <property type="entry name" value="ECM_Assembly_Org"/>
</dbReference>
<dbReference type="CDD" id="cd01450">
    <property type="entry name" value="vWFA_subfamily_ECM"/>
    <property type="match status" value="5"/>
</dbReference>
<dbReference type="FunFam" id="3.40.50.410:FF:000021">
    <property type="entry name" value="Collagen, type VI, alpha 3"/>
    <property type="match status" value="1"/>
</dbReference>
<evidence type="ECO:0000256" key="6">
    <source>
        <dbReference type="ARBA" id="ARBA00022889"/>
    </source>
</evidence>
<keyword evidence="8" id="KW-0325">Glycoprotein</keyword>
<dbReference type="FunFam" id="3.40.50.410:FF:000016">
    <property type="entry name" value="Collagen type VI alpha 3 chain"/>
    <property type="match status" value="1"/>
</dbReference>
<organism evidence="14 15">
    <name type="scientific">Podarcis lilfordi</name>
    <name type="common">Lilford's wall lizard</name>
    <dbReference type="NCBI Taxonomy" id="74358"/>
    <lineage>
        <taxon>Eukaryota</taxon>
        <taxon>Metazoa</taxon>
        <taxon>Chordata</taxon>
        <taxon>Craniata</taxon>
        <taxon>Vertebrata</taxon>
        <taxon>Euteleostomi</taxon>
        <taxon>Lepidosauria</taxon>
        <taxon>Squamata</taxon>
        <taxon>Bifurcata</taxon>
        <taxon>Unidentata</taxon>
        <taxon>Episquamata</taxon>
        <taxon>Laterata</taxon>
        <taxon>Lacertibaenia</taxon>
        <taxon>Lacertidae</taxon>
        <taxon>Podarcis</taxon>
    </lineage>
</organism>
<evidence type="ECO:0000259" key="13">
    <source>
        <dbReference type="PROSITE" id="PS50234"/>
    </source>
</evidence>
<feature type="compositionally biased region" description="Basic and acidic residues" evidence="12">
    <location>
        <begin position="1647"/>
        <end position="1657"/>
    </location>
</feature>
<keyword evidence="7" id="KW-0176">Collagen</keyword>
<evidence type="ECO:0000313" key="15">
    <source>
        <dbReference type="Proteomes" id="UP001178461"/>
    </source>
</evidence>
<dbReference type="PROSITE" id="PS50234">
    <property type="entry name" value="VWFA"/>
    <property type="match status" value="8"/>
</dbReference>
<feature type="domain" description="VWFA" evidence="13">
    <location>
        <begin position="615"/>
        <end position="784"/>
    </location>
</feature>
<keyword evidence="6" id="KW-0130">Cell adhesion</keyword>
<evidence type="ECO:0000256" key="2">
    <source>
        <dbReference type="ARBA" id="ARBA00022525"/>
    </source>
</evidence>
<feature type="domain" description="VWFA" evidence="13">
    <location>
        <begin position="428"/>
        <end position="599"/>
    </location>
</feature>
<feature type="domain" description="VWFA" evidence="13">
    <location>
        <begin position="1747"/>
        <end position="1903"/>
    </location>
</feature>
<feature type="domain" description="VWFA" evidence="13">
    <location>
        <begin position="802"/>
        <end position="975"/>
    </location>
</feature>
<dbReference type="Gene3D" id="3.40.50.410">
    <property type="entry name" value="von Willebrand factor, type A domain"/>
    <property type="match status" value="8"/>
</dbReference>
<dbReference type="InterPro" id="IPR036465">
    <property type="entry name" value="vWFA_dom_sf"/>
</dbReference>
<evidence type="ECO:0000256" key="3">
    <source>
        <dbReference type="ARBA" id="ARBA00022530"/>
    </source>
</evidence>
<feature type="domain" description="VWFA" evidence="13">
    <location>
        <begin position="13"/>
        <end position="182"/>
    </location>
</feature>
<dbReference type="PRINTS" id="PR00453">
    <property type="entry name" value="VWFADOMAIN"/>
</dbReference>
<keyword evidence="4" id="KW-0732">Signal</keyword>
<evidence type="ECO:0000256" key="1">
    <source>
        <dbReference type="ARBA" id="ARBA00004498"/>
    </source>
</evidence>
<dbReference type="FunFam" id="3.40.50.410:FF:000004">
    <property type="entry name" value="collagen alpha-6(VI) chain"/>
    <property type="match status" value="2"/>
</dbReference>
<feature type="compositionally biased region" description="Low complexity" evidence="12">
    <location>
        <begin position="1479"/>
        <end position="1489"/>
    </location>
</feature>
<name>A0AA35L2S7_9SAUR</name>
<dbReference type="CDD" id="cd01472">
    <property type="entry name" value="vWA_collagen"/>
    <property type="match status" value="2"/>
</dbReference>
<feature type="domain" description="VWFA" evidence="13">
    <location>
        <begin position="992"/>
        <end position="1162"/>
    </location>
</feature>
<keyword evidence="9" id="KW-0379">Hydroxylation</keyword>
<feature type="region of interest" description="Disordered" evidence="12">
    <location>
        <begin position="1385"/>
        <end position="1717"/>
    </location>
</feature>
<feature type="compositionally biased region" description="Gly residues" evidence="12">
    <location>
        <begin position="1694"/>
        <end position="1703"/>
    </location>
</feature>
<dbReference type="GO" id="GO:0007155">
    <property type="term" value="P:cell adhesion"/>
    <property type="evidence" value="ECO:0007669"/>
    <property type="project" value="UniProtKB-KW"/>
</dbReference>
<dbReference type="SUPFAM" id="SSF53300">
    <property type="entry name" value="vWA-like"/>
    <property type="match status" value="9"/>
</dbReference>
<gene>
    <name evidence="14" type="ORF">PODLI_1B016994</name>
</gene>
<evidence type="ECO:0000256" key="4">
    <source>
        <dbReference type="ARBA" id="ARBA00022729"/>
    </source>
</evidence>
<evidence type="ECO:0000256" key="11">
    <source>
        <dbReference type="ARBA" id="ARBA00044000"/>
    </source>
</evidence>
<keyword evidence="3" id="KW-0272">Extracellular matrix</keyword>
<evidence type="ECO:0000256" key="10">
    <source>
        <dbReference type="ARBA" id="ARBA00043858"/>
    </source>
</evidence>
<feature type="domain" description="VWFA" evidence="13">
    <location>
        <begin position="1953"/>
        <end position="2154"/>
    </location>
</feature>
<accession>A0AA35L2S7</accession>
<dbReference type="PANTHER" id="PTHR24020">
    <property type="entry name" value="COLLAGEN ALPHA"/>
    <property type="match status" value="1"/>
</dbReference>